<protein>
    <submittedName>
        <fullName evidence="1">Uncharacterized protein</fullName>
    </submittedName>
</protein>
<evidence type="ECO:0000313" key="2">
    <source>
        <dbReference type="Proteomes" id="UP000239867"/>
    </source>
</evidence>
<proteinExistence type="predicted"/>
<reference evidence="1 2" key="1">
    <citation type="journal article" date="2018" name="MBio">
        <title>Insights into the evolution of host association through the isolation and characterization of a novel human periodontal pathobiont, Desulfobulbus oralis.</title>
        <authorList>
            <person name="Cross K.L."/>
            <person name="Chirania P."/>
            <person name="Xiong W."/>
            <person name="Beall C.J."/>
            <person name="Elkins J.G."/>
            <person name="Giannone R.J."/>
            <person name="Griffen A.L."/>
            <person name="Guss A.M."/>
            <person name="Hettich R.L."/>
            <person name="Joshi S.S."/>
            <person name="Mokrzan E.M."/>
            <person name="Martin R.K."/>
            <person name="Zhulin I.B."/>
            <person name="Leys E.J."/>
            <person name="Podar M."/>
        </authorList>
    </citation>
    <scope>NUCLEOTIDE SEQUENCE [LARGE SCALE GENOMIC DNA]</scope>
    <source>
        <strain evidence="1 2">ORNL</strain>
    </source>
</reference>
<accession>A0A2L1GPR2</accession>
<dbReference type="EMBL" id="CP021255">
    <property type="protein sequence ID" value="AVD71675.1"/>
    <property type="molecule type" value="Genomic_DNA"/>
</dbReference>
<dbReference type="KEGG" id="deo:CAY53_09500"/>
<dbReference type="Proteomes" id="UP000239867">
    <property type="component" value="Chromosome"/>
</dbReference>
<name>A0A2L1GPR2_9BACT</name>
<keyword evidence="2" id="KW-1185">Reference proteome</keyword>
<dbReference type="AlphaFoldDB" id="A0A2L1GPR2"/>
<organism evidence="1 2">
    <name type="scientific">Desulfobulbus oralis</name>
    <dbReference type="NCBI Taxonomy" id="1986146"/>
    <lineage>
        <taxon>Bacteria</taxon>
        <taxon>Pseudomonadati</taxon>
        <taxon>Thermodesulfobacteriota</taxon>
        <taxon>Desulfobulbia</taxon>
        <taxon>Desulfobulbales</taxon>
        <taxon>Desulfobulbaceae</taxon>
        <taxon>Desulfobulbus</taxon>
    </lineage>
</organism>
<gene>
    <name evidence="1" type="ORF">CAY53_09500</name>
</gene>
<sequence length="65" mass="7445">MADRLSNFVEEDRLTLQVRHQGRRRQLKGQGGILVELAIFIRHLTDFVVKFMLNGGNGYAVNSEE</sequence>
<evidence type="ECO:0000313" key="1">
    <source>
        <dbReference type="EMBL" id="AVD71675.1"/>
    </source>
</evidence>